<dbReference type="Pfam" id="PF00400">
    <property type="entry name" value="WD40"/>
    <property type="match status" value="1"/>
</dbReference>
<proteinExistence type="predicted"/>
<organism evidence="2">
    <name type="scientific">Oryza brachyantha</name>
    <name type="common">malo sina</name>
    <dbReference type="NCBI Taxonomy" id="4533"/>
    <lineage>
        <taxon>Eukaryota</taxon>
        <taxon>Viridiplantae</taxon>
        <taxon>Streptophyta</taxon>
        <taxon>Embryophyta</taxon>
        <taxon>Tracheophyta</taxon>
        <taxon>Spermatophyta</taxon>
        <taxon>Magnoliopsida</taxon>
        <taxon>Liliopsida</taxon>
        <taxon>Poales</taxon>
        <taxon>Poaceae</taxon>
        <taxon>BOP clade</taxon>
        <taxon>Oryzoideae</taxon>
        <taxon>Oryzeae</taxon>
        <taxon>Oryzinae</taxon>
        <taxon>Oryza</taxon>
    </lineage>
</organism>
<dbReference type="InterPro" id="IPR036322">
    <property type="entry name" value="WD40_repeat_dom_sf"/>
</dbReference>
<dbReference type="AlphaFoldDB" id="J3N6U0"/>
<dbReference type="InterPro" id="IPR015943">
    <property type="entry name" value="WD40/YVTN_repeat-like_dom_sf"/>
</dbReference>
<evidence type="ECO:0000313" key="2">
    <source>
        <dbReference type="EnsemblPlants" id="OB11G15260.1"/>
    </source>
</evidence>
<dbReference type="EnsemblPlants" id="OB11G15260.1">
    <property type="protein sequence ID" value="OB11G15260.1"/>
    <property type="gene ID" value="OB11G15260"/>
</dbReference>
<evidence type="ECO:0000313" key="3">
    <source>
        <dbReference type="Proteomes" id="UP000006038"/>
    </source>
</evidence>
<dbReference type="InterPro" id="IPR001680">
    <property type="entry name" value="WD40_rpt"/>
</dbReference>
<keyword evidence="3" id="KW-1185">Reference proteome</keyword>
<sequence>MDCITCVCSHPDLPILLTGSNDETVRVWNSGILLPSSLRVYWTLSTEKLQL</sequence>
<reference evidence="2" key="2">
    <citation type="submission" date="2013-04" db="UniProtKB">
        <authorList>
            <consortium name="EnsemblPlants"/>
        </authorList>
    </citation>
    <scope>IDENTIFICATION</scope>
</reference>
<dbReference type="Gramene" id="OB11G15260.1">
    <property type="protein sequence ID" value="OB11G15260.1"/>
    <property type="gene ID" value="OB11G15260"/>
</dbReference>
<dbReference type="SUPFAM" id="SSF50978">
    <property type="entry name" value="WD40 repeat-like"/>
    <property type="match status" value="1"/>
</dbReference>
<dbReference type="Gene3D" id="2.130.10.10">
    <property type="entry name" value="YVTN repeat-like/Quinoprotein amine dehydrogenase"/>
    <property type="match status" value="1"/>
</dbReference>
<protein>
    <submittedName>
        <fullName evidence="2">Uncharacterized protein</fullName>
    </submittedName>
</protein>
<dbReference type="PROSITE" id="PS50294">
    <property type="entry name" value="WD_REPEATS_REGION"/>
    <property type="match status" value="1"/>
</dbReference>
<dbReference type="PROSITE" id="PS50082">
    <property type="entry name" value="WD_REPEATS_2"/>
    <property type="match status" value="1"/>
</dbReference>
<feature type="repeat" description="WD" evidence="1">
    <location>
        <begin position="1"/>
        <end position="29"/>
    </location>
</feature>
<dbReference type="Proteomes" id="UP000006038">
    <property type="component" value="Chromosome 11"/>
</dbReference>
<accession>J3N6U0</accession>
<evidence type="ECO:0000256" key="1">
    <source>
        <dbReference type="PROSITE-ProRule" id="PRU00221"/>
    </source>
</evidence>
<name>J3N6U0_ORYBR</name>
<reference evidence="2" key="1">
    <citation type="journal article" date="2013" name="Nat. Commun.">
        <title>Whole-genome sequencing of Oryza brachyantha reveals mechanisms underlying Oryza genome evolution.</title>
        <authorList>
            <person name="Chen J."/>
            <person name="Huang Q."/>
            <person name="Gao D."/>
            <person name="Wang J."/>
            <person name="Lang Y."/>
            <person name="Liu T."/>
            <person name="Li B."/>
            <person name="Bai Z."/>
            <person name="Luis Goicoechea J."/>
            <person name="Liang C."/>
            <person name="Chen C."/>
            <person name="Zhang W."/>
            <person name="Sun S."/>
            <person name="Liao Y."/>
            <person name="Zhang X."/>
            <person name="Yang L."/>
            <person name="Song C."/>
            <person name="Wang M."/>
            <person name="Shi J."/>
            <person name="Liu G."/>
            <person name="Liu J."/>
            <person name="Zhou H."/>
            <person name="Zhou W."/>
            <person name="Yu Q."/>
            <person name="An N."/>
            <person name="Chen Y."/>
            <person name="Cai Q."/>
            <person name="Wang B."/>
            <person name="Liu B."/>
            <person name="Min J."/>
            <person name="Huang Y."/>
            <person name="Wu H."/>
            <person name="Li Z."/>
            <person name="Zhang Y."/>
            <person name="Yin Y."/>
            <person name="Song W."/>
            <person name="Jiang J."/>
            <person name="Jackson S.A."/>
            <person name="Wing R.A."/>
            <person name="Wang J."/>
            <person name="Chen M."/>
        </authorList>
    </citation>
    <scope>NUCLEOTIDE SEQUENCE [LARGE SCALE GENOMIC DNA]</scope>
    <source>
        <strain evidence="2">cv. IRGC 101232</strain>
    </source>
</reference>
<dbReference type="HOGENOM" id="CLU_3109586_0_0_1"/>
<keyword evidence="1" id="KW-0853">WD repeat</keyword>